<dbReference type="SUPFAM" id="SSF47413">
    <property type="entry name" value="lambda repressor-like DNA-binding domains"/>
    <property type="match status" value="1"/>
</dbReference>
<reference evidence="2" key="1">
    <citation type="submission" date="2021-03" db="EMBL/GenBank/DDBJ databases">
        <title>Microbacterium sp. nov., a novel actinobacterium isolated from cow dung.</title>
        <authorList>
            <person name="Zhang L."/>
        </authorList>
    </citation>
    <scope>NUCLEOTIDE SEQUENCE</scope>
    <source>
        <strain evidence="2">NEAU-LLB</strain>
    </source>
</reference>
<proteinExistence type="predicted"/>
<comment type="caution">
    <text evidence="2">The sequence shown here is derived from an EMBL/GenBank/DDBJ whole genome shotgun (WGS) entry which is preliminary data.</text>
</comment>
<dbReference type="AlphaFoldDB" id="A0A939QKA2"/>
<name>A0A939QKA2_9MICO</name>
<protein>
    <submittedName>
        <fullName evidence="2">Uncharacterized protein</fullName>
    </submittedName>
</protein>
<feature type="region of interest" description="Disordered" evidence="1">
    <location>
        <begin position="108"/>
        <end position="142"/>
    </location>
</feature>
<organism evidence="2 3">
    <name type="scientific">Microbacterium stercoris</name>
    <dbReference type="NCBI Taxonomy" id="2820289"/>
    <lineage>
        <taxon>Bacteria</taxon>
        <taxon>Bacillati</taxon>
        <taxon>Actinomycetota</taxon>
        <taxon>Actinomycetes</taxon>
        <taxon>Micrococcales</taxon>
        <taxon>Microbacteriaceae</taxon>
        <taxon>Microbacterium</taxon>
    </lineage>
</organism>
<feature type="compositionally biased region" description="Basic residues" evidence="1">
    <location>
        <begin position="124"/>
        <end position="133"/>
    </location>
</feature>
<dbReference type="EMBL" id="JAGFOA010000003">
    <property type="protein sequence ID" value="MBO3663695.1"/>
    <property type="molecule type" value="Genomic_DNA"/>
</dbReference>
<evidence type="ECO:0000256" key="1">
    <source>
        <dbReference type="SAM" id="MobiDB-lite"/>
    </source>
</evidence>
<dbReference type="Proteomes" id="UP000680132">
    <property type="component" value="Unassembled WGS sequence"/>
</dbReference>
<dbReference type="Gene3D" id="1.10.260.40">
    <property type="entry name" value="lambda repressor-like DNA-binding domains"/>
    <property type="match status" value="1"/>
</dbReference>
<sequence>MTEQEYAQLLSDALVSEIKAEMGRQDVSSRELARRIGSNPQFISSRLDGGNPRTGERVAINIRDLVDIARALGLTEVELLQRAQSVATRSAENRPGWLVPITEIRNRRTAADVPASEQTEAPAHKRAARKRSRDRGEATDTP</sequence>
<gene>
    <name evidence="2" type="ORF">J5V96_09225</name>
</gene>
<keyword evidence="3" id="KW-1185">Reference proteome</keyword>
<evidence type="ECO:0000313" key="2">
    <source>
        <dbReference type="EMBL" id="MBO3663695.1"/>
    </source>
</evidence>
<dbReference type="RefSeq" id="WP_208503040.1">
    <property type="nucleotide sequence ID" value="NZ_JAGFOA010000003.1"/>
</dbReference>
<accession>A0A939QKA2</accession>
<dbReference type="InterPro" id="IPR010982">
    <property type="entry name" value="Lambda_DNA-bd_dom_sf"/>
</dbReference>
<evidence type="ECO:0000313" key="3">
    <source>
        <dbReference type="Proteomes" id="UP000680132"/>
    </source>
</evidence>
<dbReference type="GO" id="GO:0003677">
    <property type="term" value="F:DNA binding"/>
    <property type="evidence" value="ECO:0007669"/>
    <property type="project" value="InterPro"/>
</dbReference>